<sequence length="147" mass="15870">EESLKSMYDVPRGSLPPVVIREPEFGKYQLLLEVLRKGKAKVTEEQVAHDLLDLQKPKRKSHADQYIFQRRTSTPTGSSRHDESSCLYAELGISNSKEESQEIMPGADAGGQGEDQAGPDPGAQAKGQAGPDPGAQDEGQAGLNPNE</sequence>
<proteinExistence type="predicted"/>
<comment type="caution">
    <text evidence="2">The sequence shown here is derived from an EMBL/GenBank/DDBJ whole genome shotgun (WGS) entry which is preliminary data.</text>
</comment>
<reference evidence="2" key="1">
    <citation type="journal article" date="2019" name="Sci. Rep.">
        <title>Draft genome of Tanacetum cinerariifolium, the natural source of mosquito coil.</title>
        <authorList>
            <person name="Yamashiro T."/>
            <person name="Shiraishi A."/>
            <person name="Satake H."/>
            <person name="Nakayama K."/>
        </authorList>
    </citation>
    <scope>NUCLEOTIDE SEQUENCE</scope>
</reference>
<feature type="region of interest" description="Disordered" evidence="1">
    <location>
        <begin position="56"/>
        <end position="147"/>
    </location>
</feature>
<evidence type="ECO:0000313" key="2">
    <source>
        <dbReference type="EMBL" id="GFD15746.1"/>
    </source>
</evidence>
<gene>
    <name evidence="2" type="ORF">Tci_887715</name>
</gene>
<dbReference type="AlphaFoldDB" id="A0A699U337"/>
<dbReference type="EMBL" id="BKCJ011288660">
    <property type="protein sequence ID" value="GFD15746.1"/>
    <property type="molecule type" value="Genomic_DNA"/>
</dbReference>
<accession>A0A699U337</accession>
<evidence type="ECO:0000256" key="1">
    <source>
        <dbReference type="SAM" id="MobiDB-lite"/>
    </source>
</evidence>
<protein>
    <submittedName>
        <fullName evidence="2">Uncharacterized protein</fullName>
    </submittedName>
</protein>
<organism evidence="2">
    <name type="scientific">Tanacetum cinerariifolium</name>
    <name type="common">Dalmatian daisy</name>
    <name type="synonym">Chrysanthemum cinerariifolium</name>
    <dbReference type="NCBI Taxonomy" id="118510"/>
    <lineage>
        <taxon>Eukaryota</taxon>
        <taxon>Viridiplantae</taxon>
        <taxon>Streptophyta</taxon>
        <taxon>Embryophyta</taxon>
        <taxon>Tracheophyta</taxon>
        <taxon>Spermatophyta</taxon>
        <taxon>Magnoliopsida</taxon>
        <taxon>eudicotyledons</taxon>
        <taxon>Gunneridae</taxon>
        <taxon>Pentapetalae</taxon>
        <taxon>asterids</taxon>
        <taxon>campanulids</taxon>
        <taxon>Asterales</taxon>
        <taxon>Asteraceae</taxon>
        <taxon>Asteroideae</taxon>
        <taxon>Anthemideae</taxon>
        <taxon>Anthemidinae</taxon>
        <taxon>Tanacetum</taxon>
    </lineage>
</organism>
<name>A0A699U337_TANCI</name>
<feature type="non-terminal residue" evidence="2">
    <location>
        <position position="1"/>
    </location>
</feature>